<feature type="signal peptide" evidence="1">
    <location>
        <begin position="1"/>
        <end position="21"/>
    </location>
</feature>
<keyword evidence="3" id="KW-1185">Reference proteome</keyword>
<organism evidence="2 3">
    <name type="scientific">Ramazzottius varieornatus</name>
    <name type="common">Water bear</name>
    <name type="synonym">Tardigrade</name>
    <dbReference type="NCBI Taxonomy" id="947166"/>
    <lineage>
        <taxon>Eukaryota</taxon>
        <taxon>Metazoa</taxon>
        <taxon>Ecdysozoa</taxon>
        <taxon>Tardigrada</taxon>
        <taxon>Eutardigrada</taxon>
        <taxon>Parachela</taxon>
        <taxon>Hypsibioidea</taxon>
        <taxon>Ramazzottiidae</taxon>
        <taxon>Ramazzottius</taxon>
    </lineage>
</organism>
<evidence type="ECO:0000313" key="3">
    <source>
        <dbReference type="Proteomes" id="UP000186922"/>
    </source>
</evidence>
<dbReference type="Proteomes" id="UP000186922">
    <property type="component" value="Unassembled WGS sequence"/>
</dbReference>
<dbReference type="SUPFAM" id="SSF53822">
    <property type="entry name" value="Periplasmic binding protein-like I"/>
    <property type="match status" value="1"/>
</dbReference>
<sequence>MRASFETVLILLMSTFDLGQPQVSHQRMDTPKVTILSALSYQYVDIVPALHVAAEESQKLYSRYFDINALAIYRKELYTCDSMDDASVDLISSNYYRRKRINELVVLLSPKWNIPVVSLLATPLTEDRPFPTFIASAPVSNIAIYSTVAGLLRRFSWHTVFLLCDTAAAVVFYRNLCAGFKLRLEPPEFAVFFSSFDSSSGYVDYDRHLANVATSSRG</sequence>
<name>A0A1D1VZX8_RAMVA</name>
<evidence type="ECO:0000256" key="1">
    <source>
        <dbReference type="SAM" id="SignalP"/>
    </source>
</evidence>
<dbReference type="AlphaFoldDB" id="A0A1D1VZX8"/>
<proteinExistence type="predicted"/>
<gene>
    <name evidence="2" type="primary">RvY_16826-1</name>
    <name evidence="2" type="synonym">RvY_16826.1</name>
    <name evidence="2" type="ORF">RvY_16826</name>
</gene>
<dbReference type="InterPro" id="IPR028082">
    <property type="entry name" value="Peripla_BP_I"/>
</dbReference>
<keyword evidence="1" id="KW-0732">Signal</keyword>
<accession>A0A1D1VZX8</accession>
<evidence type="ECO:0000313" key="2">
    <source>
        <dbReference type="EMBL" id="GAV06917.1"/>
    </source>
</evidence>
<reference evidence="2 3" key="1">
    <citation type="journal article" date="2016" name="Nat. Commun.">
        <title>Extremotolerant tardigrade genome and improved radiotolerance of human cultured cells by tardigrade-unique protein.</title>
        <authorList>
            <person name="Hashimoto T."/>
            <person name="Horikawa D.D."/>
            <person name="Saito Y."/>
            <person name="Kuwahara H."/>
            <person name="Kozuka-Hata H."/>
            <person name="Shin-I T."/>
            <person name="Minakuchi Y."/>
            <person name="Ohishi K."/>
            <person name="Motoyama A."/>
            <person name="Aizu T."/>
            <person name="Enomoto A."/>
            <person name="Kondo K."/>
            <person name="Tanaka S."/>
            <person name="Hara Y."/>
            <person name="Koshikawa S."/>
            <person name="Sagara H."/>
            <person name="Miura T."/>
            <person name="Yokobori S."/>
            <person name="Miyagawa K."/>
            <person name="Suzuki Y."/>
            <person name="Kubo T."/>
            <person name="Oyama M."/>
            <person name="Kohara Y."/>
            <person name="Fujiyama A."/>
            <person name="Arakawa K."/>
            <person name="Katayama T."/>
            <person name="Toyoda A."/>
            <person name="Kunieda T."/>
        </authorList>
    </citation>
    <scope>NUCLEOTIDE SEQUENCE [LARGE SCALE GENOMIC DNA]</scope>
    <source>
        <strain evidence="2 3">YOKOZUNA-1</strain>
    </source>
</reference>
<protein>
    <recommendedName>
        <fullName evidence="4">Receptor ligand binding region domain-containing protein</fullName>
    </recommendedName>
</protein>
<comment type="caution">
    <text evidence="2">The sequence shown here is derived from an EMBL/GenBank/DDBJ whole genome shotgun (WGS) entry which is preliminary data.</text>
</comment>
<evidence type="ECO:0008006" key="4">
    <source>
        <dbReference type="Google" id="ProtNLM"/>
    </source>
</evidence>
<feature type="chain" id="PRO_5008899054" description="Receptor ligand binding region domain-containing protein" evidence="1">
    <location>
        <begin position="22"/>
        <end position="218"/>
    </location>
</feature>
<dbReference type="EMBL" id="BDGG01000014">
    <property type="protein sequence ID" value="GAV06917.1"/>
    <property type="molecule type" value="Genomic_DNA"/>
</dbReference>